<organism evidence="1 2">
    <name type="scientific">Limnobaculum allomyrinae</name>
    <dbReference type="NCBI Taxonomy" id="2791986"/>
    <lineage>
        <taxon>Bacteria</taxon>
        <taxon>Pseudomonadati</taxon>
        <taxon>Pseudomonadota</taxon>
        <taxon>Gammaproteobacteria</taxon>
        <taxon>Enterobacterales</taxon>
        <taxon>Budviciaceae</taxon>
        <taxon>Limnobaculum</taxon>
    </lineage>
</organism>
<gene>
    <name evidence="1" type="ORF">I2494_20440</name>
</gene>
<dbReference type="RefSeq" id="WP_218468822.1">
    <property type="nucleotide sequence ID" value="NZ_JADRCR010000029.1"/>
</dbReference>
<comment type="caution">
    <text evidence="1">The sequence shown here is derived from an EMBL/GenBank/DDBJ whole genome shotgun (WGS) entry which is preliminary data.</text>
</comment>
<accession>A0ABS1IWS0</accession>
<reference evidence="1 2" key="1">
    <citation type="submission" date="2020-11" db="EMBL/GenBank/DDBJ databases">
        <title>Insectihabitans protaetiae gen. nov. sp. nov. and Insectihabitans allomyrinae sp. nov., isolated from larvae of Protaetia brevitarsis seulensis and Allomyrina dichotoma, respectively.</title>
        <authorList>
            <person name="Lee S.D."/>
            <person name="Byeon Y.-S."/>
            <person name="Kim S.-M."/>
            <person name="Yang H.L."/>
            <person name="Kim I.S."/>
        </authorList>
    </citation>
    <scope>NUCLEOTIDE SEQUENCE [LARGE SCALE GENOMIC DNA]</scope>
    <source>
        <strain evidence="1 2">BWR-B9</strain>
    </source>
</reference>
<name>A0ABS1IWS0_9GAMM</name>
<proteinExistence type="predicted"/>
<evidence type="ECO:0000313" key="1">
    <source>
        <dbReference type="EMBL" id="MBK5146037.1"/>
    </source>
</evidence>
<sequence>MQEGIIGLMEKQFVVIEKVRYIQDFDLKLLAVTNSLEEAKELVEVLREFYTQNEHNKISFLYLEVDNNLLRERLKIFNGEKE</sequence>
<protein>
    <submittedName>
        <fullName evidence="1">Uncharacterized protein</fullName>
    </submittedName>
</protein>
<evidence type="ECO:0000313" key="2">
    <source>
        <dbReference type="Proteomes" id="UP001296921"/>
    </source>
</evidence>
<dbReference type="EMBL" id="JADRCR010000029">
    <property type="protein sequence ID" value="MBK5146037.1"/>
    <property type="molecule type" value="Genomic_DNA"/>
</dbReference>
<dbReference type="Proteomes" id="UP001296921">
    <property type="component" value="Unassembled WGS sequence"/>
</dbReference>
<keyword evidence="2" id="KW-1185">Reference proteome</keyword>